<keyword evidence="2" id="KW-0812">Transmembrane</keyword>
<evidence type="ECO:0000313" key="5">
    <source>
        <dbReference type="Proteomes" id="UP000813427"/>
    </source>
</evidence>
<feature type="compositionally biased region" description="Basic and acidic residues" evidence="1">
    <location>
        <begin position="170"/>
        <end position="180"/>
    </location>
</feature>
<dbReference type="EMBL" id="JAGPXF010000005">
    <property type="protein sequence ID" value="KAH7241395.1"/>
    <property type="molecule type" value="Genomic_DNA"/>
</dbReference>
<comment type="caution">
    <text evidence="4">The sequence shown here is derived from an EMBL/GenBank/DDBJ whole genome shotgun (WGS) entry which is preliminary data.</text>
</comment>
<feature type="chain" id="PRO_5035459144" evidence="3">
    <location>
        <begin position="19"/>
        <end position="191"/>
    </location>
</feature>
<evidence type="ECO:0000256" key="3">
    <source>
        <dbReference type="SAM" id="SignalP"/>
    </source>
</evidence>
<keyword evidence="2" id="KW-1133">Transmembrane helix</keyword>
<feature type="region of interest" description="Disordered" evidence="1">
    <location>
        <begin position="136"/>
        <end position="191"/>
    </location>
</feature>
<evidence type="ECO:0000313" key="4">
    <source>
        <dbReference type="EMBL" id="KAH7241395.1"/>
    </source>
</evidence>
<feature type="transmembrane region" description="Helical" evidence="2">
    <location>
        <begin position="113"/>
        <end position="131"/>
    </location>
</feature>
<dbReference type="Proteomes" id="UP000813427">
    <property type="component" value="Unassembled WGS sequence"/>
</dbReference>
<organism evidence="4 5">
    <name type="scientific">Fusarium tricinctum</name>
    <dbReference type="NCBI Taxonomy" id="61284"/>
    <lineage>
        <taxon>Eukaryota</taxon>
        <taxon>Fungi</taxon>
        <taxon>Dikarya</taxon>
        <taxon>Ascomycota</taxon>
        <taxon>Pezizomycotina</taxon>
        <taxon>Sordariomycetes</taxon>
        <taxon>Hypocreomycetidae</taxon>
        <taxon>Hypocreales</taxon>
        <taxon>Nectriaceae</taxon>
        <taxon>Fusarium</taxon>
        <taxon>Fusarium tricinctum species complex</taxon>
    </lineage>
</organism>
<evidence type="ECO:0000256" key="1">
    <source>
        <dbReference type="SAM" id="MobiDB-lite"/>
    </source>
</evidence>
<dbReference type="AlphaFoldDB" id="A0A8K0WA21"/>
<name>A0A8K0WA21_9HYPO</name>
<protein>
    <submittedName>
        <fullName evidence="4">Uncharacterized protein</fullName>
    </submittedName>
</protein>
<feature type="signal peptide" evidence="3">
    <location>
        <begin position="1"/>
        <end position="18"/>
    </location>
</feature>
<proteinExistence type="predicted"/>
<accession>A0A8K0WA21</accession>
<sequence length="191" mass="19559">MAAVVVAPPLLAVGVVVAGLFQKPTADALQATAQAIQADKKFQPPVREIVTTHYEKPVIFSNALVTANKPLSKDTGASEAAAGETAAGAAIGYLASMKQFVADIPKPERNKSYLGAAAAIGLAVASVVYLARSGSSTTTARPSHEPIAHSSAQSGSSGGPSGPSELPSDDGMRRTRDYGSDAKNLLFPKTR</sequence>
<gene>
    <name evidence="4" type="ORF">BKA59DRAFT_455995</name>
</gene>
<evidence type="ECO:0000256" key="2">
    <source>
        <dbReference type="SAM" id="Phobius"/>
    </source>
</evidence>
<keyword evidence="2" id="KW-0472">Membrane</keyword>
<keyword evidence="5" id="KW-1185">Reference proteome</keyword>
<keyword evidence="3" id="KW-0732">Signal</keyword>
<reference evidence="4" key="1">
    <citation type="journal article" date="2021" name="Nat. Commun.">
        <title>Genetic determinants of endophytism in the Arabidopsis root mycobiome.</title>
        <authorList>
            <person name="Mesny F."/>
            <person name="Miyauchi S."/>
            <person name="Thiergart T."/>
            <person name="Pickel B."/>
            <person name="Atanasova L."/>
            <person name="Karlsson M."/>
            <person name="Huettel B."/>
            <person name="Barry K.W."/>
            <person name="Haridas S."/>
            <person name="Chen C."/>
            <person name="Bauer D."/>
            <person name="Andreopoulos W."/>
            <person name="Pangilinan J."/>
            <person name="LaButti K."/>
            <person name="Riley R."/>
            <person name="Lipzen A."/>
            <person name="Clum A."/>
            <person name="Drula E."/>
            <person name="Henrissat B."/>
            <person name="Kohler A."/>
            <person name="Grigoriev I.V."/>
            <person name="Martin F.M."/>
            <person name="Hacquard S."/>
        </authorList>
    </citation>
    <scope>NUCLEOTIDE SEQUENCE</scope>
    <source>
        <strain evidence="4">MPI-SDFR-AT-0068</strain>
    </source>
</reference>